<keyword evidence="1" id="KW-0808">Transferase</keyword>
<accession>A0A1H9YTP0</accession>
<dbReference type="InterPro" id="IPR002495">
    <property type="entry name" value="Glyco_trans_8"/>
</dbReference>
<dbReference type="GO" id="GO:0016757">
    <property type="term" value="F:glycosyltransferase activity"/>
    <property type="evidence" value="ECO:0007669"/>
    <property type="project" value="InterPro"/>
</dbReference>
<sequence length="626" mass="74914">MKHYYCSTFSKDYIYRGILLYNSLLKYDKNFHFFIICLHDEVKELIKKMNLEKATAIALSDIEQEDKDLLKVKKTRNDKEYIWTSKASVMLYLLNKFKALEHIVWLDGDTIFYSDPQPIFDEWGDQYSIMLTKERWRKGHRQRNYITGIYNTGFMGFKRDKYSFNSLEWLRKKLIEWCYDKRENGLWSDQLYINNWHKKFQRVGIIKNIGVNLNPYIVQRCKIKKKGDAIYVNGEKLIFYHAYGFKYYDGTEFDLCSYGLSLSDDVIKEIYLPYIYATRDIVKQINSVANNFYKEDRPKNKLIRNYFNLKINEDIYRNRYQLCTLTTKDYLVQALALYNSLKNGHSKFHLWILCVDDIAYELLSKMNLEKATLVSLDNIKNIKVKKAKEQRKIHEFCWTLKAPFISYILSNNYNLCSVLYLDSDLFFYRDIKALYKDWGGKSVYLTQLPIGPKWIKKVGQYSAGLIGFKRDVLGKKCLNWWHKQCLEWCYDINEKNRWGDQKYLNFFNKICSNIKVSNHKGINPGPWNIWDMKKASSVYMKDDGIFFNKYPLICYHFSGFRVFNEMEYELCNRKKMPQASQIIYAAYIKEVSKIMMEIKKIDKTFIDIITSPPSKHKPFNYYSLHH</sequence>
<dbReference type="SUPFAM" id="SSF53448">
    <property type="entry name" value="Nucleotide-diphospho-sugar transferases"/>
    <property type="match status" value="2"/>
</dbReference>
<dbReference type="EMBL" id="FOHU01000001">
    <property type="protein sequence ID" value="SES72535.1"/>
    <property type="molecule type" value="Genomic_DNA"/>
</dbReference>
<protein>
    <submittedName>
        <fullName evidence="1">Glycosyl transferase family 8</fullName>
    </submittedName>
</protein>
<dbReference type="AlphaFoldDB" id="A0A1H9YTP0"/>
<evidence type="ECO:0000313" key="1">
    <source>
        <dbReference type="EMBL" id="SES72535.1"/>
    </source>
</evidence>
<reference evidence="1 2" key="1">
    <citation type="submission" date="2016-10" db="EMBL/GenBank/DDBJ databases">
        <authorList>
            <person name="de Groot N.N."/>
        </authorList>
    </citation>
    <scope>NUCLEOTIDE SEQUENCE [LARGE SCALE GENOMIC DNA]</scope>
    <source>
        <strain evidence="1 2">DSM 18979</strain>
    </source>
</reference>
<dbReference type="OrthoDB" id="186344at2"/>
<gene>
    <name evidence="1" type="ORF">SAMN05660297_00403</name>
</gene>
<keyword evidence="2" id="KW-1185">Reference proteome</keyword>
<dbReference type="STRING" id="426128.SAMN05660297_00403"/>
<dbReference type="Proteomes" id="UP000199568">
    <property type="component" value="Unassembled WGS sequence"/>
</dbReference>
<evidence type="ECO:0000313" key="2">
    <source>
        <dbReference type="Proteomes" id="UP000199568"/>
    </source>
</evidence>
<dbReference type="Gene3D" id="3.90.550.10">
    <property type="entry name" value="Spore Coat Polysaccharide Biosynthesis Protein SpsA, Chain A"/>
    <property type="match status" value="2"/>
</dbReference>
<dbReference type="RefSeq" id="WP_090438492.1">
    <property type="nucleotide sequence ID" value="NZ_FOHU01000001.1"/>
</dbReference>
<proteinExistence type="predicted"/>
<dbReference type="Pfam" id="PF01501">
    <property type="entry name" value="Glyco_transf_8"/>
    <property type="match status" value="1"/>
</dbReference>
<dbReference type="InterPro" id="IPR029044">
    <property type="entry name" value="Nucleotide-diphossugar_trans"/>
</dbReference>
<name>A0A1H9YTP0_9FIRM</name>
<organism evidence="1 2">
    <name type="scientific">Natronincola peptidivorans</name>
    <dbReference type="NCBI Taxonomy" id="426128"/>
    <lineage>
        <taxon>Bacteria</taxon>
        <taxon>Bacillati</taxon>
        <taxon>Bacillota</taxon>
        <taxon>Clostridia</taxon>
        <taxon>Peptostreptococcales</taxon>
        <taxon>Natronincolaceae</taxon>
        <taxon>Natronincola</taxon>
    </lineage>
</organism>